<name>A0A7X0PJQ0_9BURK</name>
<dbReference type="PROSITE" id="PS00211">
    <property type="entry name" value="ABC_TRANSPORTER_1"/>
    <property type="match status" value="1"/>
</dbReference>
<evidence type="ECO:0000313" key="12">
    <source>
        <dbReference type="EMBL" id="MBB6563208.1"/>
    </source>
</evidence>
<evidence type="ECO:0000256" key="1">
    <source>
        <dbReference type="ARBA" id="ARBA00002579"/>
    </source>
</evidence>
<evidence type="ECO:0000256" key="10">
    <source>
        <dbReference type="ARBA" id="ARBA00023136"/>
    </source>
</evidence>
<evidence type="ECO:0000256" key="9">
    <source>
        <dbReference type="ARBA" id="ARBA00022970"/>
    </source>
</evidence>
<reference evidence="12 13" key="1">
    <citation type="submission" date="2020-08" db="EMBL/GenBank/DDBJ databases">
        <title>Functional genomics of gut bacteria from endangered species of beetles.</title>
        <authorList>
            <person name="Carlos-Shanley C."/>
        </authorList>
    </citation>
    <scope>NUCLEOTIDE SEQUENCE [LARGE SCALE GENOMIC DNA]</scope>
    <source>
        <strain evidence="12 13">S00198</strain>
    </source>
</reference>
<dbReference type="Pfam" id="PF00005">
    <property type="entry name" value="ABC_tran"/>
    <property type="match status" value="1"/>
</dbReference>
<evidence type="ECO:0000256" key="6">
    <source>
        <dbReference type="ARBA" id="ARBA00022741"/>
    </source>
</evidence>
<keyword evidence="4" id="KW-0813">Transport</keyword>
<comment type="similarity">
    <text evidence="2">Belongs to the ABC transporter superfamily.</text>
</comment>
<keyword evidence="5" id="KW-1003">Cell membrane</keyword>
<dbReference type="GO" id="GO:0016887">
    <property type="term" value="F:ATP hydrolysis activity"/>
    <property type="evidence" value="ECO:0007669"/>
    <property type="project" value="InterPro"/>
</dbReference>
<dbReference type="InterPro" id="IPR003593">
    <property type="entry name" value="AAA+_ATPase"/>
</dbReference>
<evidence type="ECO:0000256" key="4">
    <source>
        <dbReference type="ARBA" id="ARBA00022448"/>
    </source>
</evidence>
<evidence type="ECO:0000256" key="5">
    <source>
        <dbReference type="ARBA" id="ARBA00022475"/>
    </source>
</evidence>
<accession>A0A7X0PJQ0</accession>
<evidence type="ECO:0000256" key="8">
    <source>
        <dbReference type="ARBA" id="ARBA00022967"/>
    </source>
</evidence>
<dbReference type="InterPro" id="IPR027417">
    <property type="entry name" value="P-loop_NTPase"/>
</dbReference>
<keyword evidence="9" id="KW-0029">Amino-acid transport</keyword>
<dbReference type="GO" id="GO:0005886">
    <property type="term" value="C:plasma membrane"/>
    <property type="evidence" value="ECO:0007669"/>
    <property type="project" value="UniProtKB-ARBA"/>
</dbReference>
<keyword evidence="10" id="KW-0472">Membrane</keyword>
<dbReference type="GO" id="GO:0006865">
    <property type="term" value="P:amino acid transport"/>
    <property type="evidence" value="ECO:0007669"/>
    <property type="project" value="UniProtKB-KW"/>
</dbReference>
<dbReference type="SUPFAM" id="SSF52540">
    <property type="entry name" value="P-loop containing nucleoside triphosphate hydrolases"/>
    <property type="match status" value="1"/>
</dbReference>
<keyword evidence="7 12" id="KW-0067">ATP-binding</keyword>
<protein>
    <recommendedName>
        <fullName evidence="3">Cell division ATP-binding protein FtsE</fullName>
    </recommendedName>
</protein>
<dbReference type="EMBL" id="JACHLK010000017">
    <property type="protein sequence ID" value="MBB6563208.1"/>
    <property type="molecule type" value="Genomic_DNA"/>
</dbReference>
<comment type="function">
    <text evidence="1">Part of the ABC transporter FtsEX involved in cellular division. Important for assembly or stability of the septal ring.</text>
</comment>
<evidence type="ECO:0000313" key="13">
    <source>
        <dbReference type="Proteomes" id="UP000575083"/>
    </source>
</evidence>
<comment type="caution">
    <text evidence="12">The sequence shown here is derived from an EMBL/GenBank/DDBJ whole genome shotgun (WGS) entry which is preliminary data.</text>
</comment>
<evidence type="ECO:0000256" key="2">
    <source>
        <dbReference type="ARBA" id="ARBA00005417"/>
    </source>
</evidence>
<keyword evidence="13" id="KW-1185">Reference proteome</keyword>
<keyword evidence="8" id="KW-1278">Translocase</keyword>
<dbReference type="PANTHER" id="PTHR43166:SF30">
    <property type="entry name" value="METHIONINE IMPORT ATP-BINDING PROTEIN METN"/>
    <property type="match status" value="1"/>
</dbReference>
<dbReference type="PANTHER" id="PTHR43166">
    <property type="entry name" value="AMINO ACID IMPORT ATP-BINDING PROTEIN"/>
    <property type="match status" value="1"/>
</dbReference>
<feature type="domain" description="ABC transporter" evidence="11">
    <location>
        <begin position="18"/>
        <end position="259"/>
    </location>
</feature>
<keyword evidence="6" id="KW-0547">Nucleotide-binding</keyword>
<dbReference type="InterPro" id="IPR003439">
    <property type="entry name" value="ABC_transporter-like_ATP-bd"/>
</dbReference>
<dbReference type="SMART" id="SM00382">
    <property type="entry name" value="AAA"/>
    <property type="match status" value="1"/>
</dbReference>
<dbReference type="Gene3D" id="3.40.50.300">
    <property type="entry name" value="P-loop containing nucleotide triphosphate hydrolases"/>
    <property type="match status" value="1"/>
</dbReference>
<dbReference type="PROSITE" id="PS50893">
    <property type="entry name" value="ABC_TRANSPORTER_2"/>
    <property type="match status" value="1"/>
</dbReference>
<evidence type="ECO:0000256" key="7">
    <source>
        <dbReference type="ARBA" id="ARBA00022840"/>
    </source>
</evidence>
<organism evidence="12 13">
    <name type="scientific">Acidovorax soli</name>
    <dbReference type="NCBI Taxonomy" id="592050"/>
    <lineage>
        <taxon>Bacteria</taxon>
        <taxon>Pseudomonadati</taxon>
        <taxon>Pseudomonadota</taxon>
        <taxon>Betaproteobacteria</taxon>
        <taxon>Burkholderiales</taxon>
        <taxon>Comamonadaceae</taxon>
        <taxon>Acidovorax</taxon>
    </lineage>
</organism>
<gene>
    <name evidence="12" type="ORF">HNP48_005927</name>
</gene>
<dbReference type="Proteomes" id="UP000575083">
    <property type="component" value="Unassembled WGS sequence"/>
</dbReference>
<dbReference type="FunFam" id="3.40.50.300:FF:000056">
    <property type="entry name" value="Cell division ATP-binding protein FtsE"/>
    <property type="match status" value="1"/>
</dbReference>
<dbReference type="RefSeq" id="WP_184863990.1">
    <property type="nucleotide sequence ID" value="NZ_JACHLK010000017.1"/>
</dbReference>
<proteinExistence type="inferred from homology"/>
<dbReference type="InterPro" id="IPR017871">
    <property type="entry name" value="ABC_transporter-like_CS"/>
</dbReference>
<dbReference type="InterPro" id="IPR050086">
    <property type="entry name" value="MetN_ABC_transporter-like"/>
</dbReference>
<sequence>MTVASPLHPHPPGAVPVIRLESVQKSFTLPNGERFDAVRALSLDIHAGDIFGLIGKSGAGKSTLLRLINLLERPDAGRVVVGGRDLTTLSRAELRGTRQSLGMIFQQFNLIQNATVADNVAFPLKIHGHHSRAETKARVRECLELVGLESKIDSYPAQLSGGQKQRVAIARALAPRPQVLLCDEPTSALDSETTQELLATLRDINQQIGVTIVIVTHELPVVELLCRQVAILEQGELVEQFAVDAPPAQRLTALGREIDALVRRRARDAQEALAATGHATRANAVEQGVAYA</sequence>
<dbReference type="GO" id="GO:0005524">
    <property type="term" value="F:ATP binding"/>
    <property type="evidence" value="ECO:0007669"/>
    <property type="project" value="UniProtKB-KW"/>
</dbReference>
<dbReference type="AlphaFoldDB" id="A0A7X0PJQ0"/>
<evidence type="ECO:0000259" key="11">
    <source>
        <dbReference type="PROSITE" id="PS50893"/>
    </source>
</evidence>
<evidence type="ECO:0000256" key="3">
    <source>
        <dbReference type="ARBA" id="ARBA00020019"/>
    </source>
</evidence>